<accession>A0A014P3P7</accession>
<dbReference type="EMBL" id="JELW01000054">
    <property type="protein sequence ID" value="EXU96119.1"/>
    <property type="molecule type" value="Genomic_DNA"/>
</dbReference>
<proteinExistence type="predicted"/>
<reference evidence="1 2" key="1">
    <citation type="submission" date="2014-02" db="EMBL/GenBank/DDBJ databases">
        <title>The genome sequence of the entomopathogenic fungus Metarhizium robertsii ARSEF 2575.</title>
        <authorList>
            <person name="Giuliano Garisto Donzelli B."/>
            <person name="Roe B.A."/>
            <person name="Macmil S.L."/>
            <person name="Krasnoff S.B."/>
            <person name="Gibson D.M."/>
        </authorList>
    </citation>
    <scope>NUCLEOTIDE SEQUENCE [LARGE SCALE GENOMIC DNA]</scope>
    <source>
        <strain evidence="1 2">ARSEF 2575</strain>
    </source>
</reference>
<gene>
    <name evidence="1" type="ORF">X797_010739</name>
</gene>
<comment type="caution">
    <text evidence="1">The sequence shown here is derived from an EMBL/GenBank/DDBJ whole genome shotgun (WGS) entry which is preliminary data.</text>
</comment>
<organism evidence="1 2">
    <name type="scientific">Metarhizium robertsii</name>
    <dbReference type="NCBI Taxonomy" id="568076"/>
    <lineage>
        <taxon>Eukaryota</taxon>
        <taxon>Fungi</taxon>
        <taxon>Dikarya</taxon>
        <taxon>Ascomycota</taxon>
        <taxon>Pezizomycotina</taxon>
        <taxon>Sordariomycetes</taxon>
        <taxon>Hypocreomycetidae</taxon>
        <taxon>Hypocreales</taxon>
        <taxon>Clavicipitaceae</taxon>
        <taxon>Metarhizium</taxon>
    </lineage>
</organism>
<name>A0A014P3P7_9HYPO</name>
<dbReference type="Proteomes" id="UP000030151">
    <property type="component" value="Unassembled WGS sequence"/>
</dbReference>
<protein>
    <submittedName>
        <fullName evidence="1">Uncharacterized protein</fullName>
    </submittedName>
</protein>
<dbReference type="AlphaFoldDB" id="A0A014P3P7"/>
<evidence type="ECO:0000313" key="1">
    <source>
        <dbReference type="EMBL" id="EXU96119.1"/>
    </source>
</evidence>
<sequence length="107" mass="12054">MRIYTAIAIGAVMMRTASAKCKIGNAECEWFGKSTECGGTEHKIGDWDEEGRQLTYWTRRLSIGALFEKYPGLGQECYNDYGLGCVGGYKRLWCREDMVSLQPLKLA</sequence>
<dbReference type="eggNOG" id="ENOG502RPJH">
    <property type="taxonomic scope" value="Eukaryota"/>
</dbReference>
<dbReference type="HOGENOM" id="CLU_2026291_0_0_1"/>
<evidence type="ECO:0000313" key="2">
    <source>
        <dbReference type="Proteomes" id="UP000030151"/>
    </source>
</evidence>